<dbReference type="InterPro" id="IPR035461">
    <property type="entry name" value="GmhA/DiaA"/>
</dbReference>
<proteinExistence type="predicted"/>
<reference evidence="4 5" key="1">
    <citation type="submission" date="2014-04" db="EMBL/GenBank/DDBJ databases">
        <title>Pseudoalteromonas galatheae sp. nov., isolated from a deep-sea polychaete near Canal Concepcion, Chile.</title>
        <authorList>
            <person name="Machado H.R."/>
            <person name="Gram L."/>
            <person name="Vynne N.G."/>
        </authorList>
    </citation>
    <scope>NUCLEOTIDE SEQUENCE [LARGE SCALE GENOMIC DNA]</scope>
    <source>
        <strain evidence="4 5">KMM216</strain>
    </source>
</reference>
<evidence type="ECO:0000313" key="2">
    <source>
        <dbReference type="EMBL" id="KAA1150443.1"/>
    </source>
</evidence>
<evidence type="ECO:0000313" key="4">
    <source>
        <dbReference type="EMBL" id="KDC51213.1"/>
    </source>
</evidence>
<evidence type="ECO:0000313" key="7">
    <source>
        <dbReference type="Proteomes" id="UP000324162"/>
    </source>
</evidence>
<dbReference type="EMBL" id="JJNZ01000027">
    <property type="protein sequence ID" value="KDC51213.1"/>
    <property type="molecule type" value="Genomic_DNA"/>
</dbReference>
<accession>A0A063KME5</accession>
<evidence type="ECO:0000313" key="5">
    <source>
        <dbReference type="Proteomes" id="UP000027154"/>
    </source>
</evidence>
<dbReference type="PANTHER" id="PTHR30390">
    <property type="entry name" value="SEDOHEPTULOSE 7-PHOSPHATE ISOMERASE / DNAA INITIATOR-ASSOCIATING FACTOR FOR REPLICATION INITIATION"/>
    <property type="match status" value="1"/>
</dbReference>
<dbReference type="GO" id="GO:0097367">
    <property type="term" value="F:carbohydrate derivative binding"/>
    <property type="evidence" value="ECO:0007669"/>
    <property type="project" value="InterPro"/>
</dbReference>
<evidence type="ECO:0000259" key="1">
    <source>
        <dbReference type="PROSITE" id="PS51464"/>
    </source>
</evidence>
<dbReference type="InterPro" id="IPR050099">
    <property type="entry name" value="SIS_GmhA/DiaA_subfam"/>
</dbReference>
<dbReference type="OrthoDB" id="9810929at2"/>
<dbReference type="InterPro" id="IPR001347">
    <property type="entry name" value="SIS_dom"/>
</dbReference>
<dbReference type="CDD" id="cd05006">
    <property type="entry name" value="SIS_GmhA"/>
    <property type="match status" value="1"/>
</dbReference>
<dbReference type="SUPFAM" id="SSF53697">
    <property type="entry name" value="SIS domain"/>
    <property type="match status" value="1"/>
</dbReference>
<dbReference type="RefSeq" id="WP_007379077.1">
    <property type="nucleotide sequence ID" value="NZ_JBBMQV010000012.1"/>
</dbReference>
<dbReference type="AlphaFoldDB" id="A0A063KME5"/>
<dbReference type="Proteomes" id="UP000322915">
    <property type="component" value="Unassembled WGS sequence"/>
</dbReference>
<evidence type="ECO:0000313" key="3">
    <source>
        <dbReference type="EMBL" id="KAA1158688.1"/>
    </source>
</evidence>
<dbReference type="Pfam" id="PF13580">
    <property type="entry name" value="SIS_2"/>
    <property type="match status" value="1"/>
</dbReference>
<keyword evidence="6" id="KW-1185">Reference proteome</keyword>
<dbReference type="Proteomes" id="UP000027154">
    <property type="component" value="Unassembled WGS sequence"/>
</dbReference>
<dbReference type="Proteomes" id="UP000324162">
    <property type="component" value="Unassembled WGS sequence"/>
</dbReference>
<dbReference type="EMBL" id="SEUK01000052">
    <property type="protein sequence ID" value="KAA1158688.1"/>
    <property type="molecule type" value="Genomic_DNA"/>
</dbReference>
<name>A0A063KME5_9GAMM</name>
<dbReference type="InterPro" id="IPR046348">
    <property type="entry name" value="SIS_dom_sf"/>
</dbReference>
<protein>
    <submittedName>
        <fullName evidence="4">DnaA initiator-associating protein DiaA</fullName>
    </submittedName>
    <submittedName>
        <fullName evidence="3">SIS domain-containing protein</fullName>
    </submittedName>
</protein>
<feature type="domain" description="SIS" evidence="1">
    <location>
        <begin position="34"/>
        <end position="195"/>
    </location>
</feature>
<sequence length="197" mass="21348">MQDTIKEIFTESIQVQIAAGEVLPSALESAAFTIAQSLINGNKLICCGTANCHMLAQHIAGVLVNHYETERPCLPAIALSQENINLGQNNQGDDHDTFARQVRAFAQQGDLLLALAINGNEKHIISAVEAALTKDMKVIVMVGDDGGELVGLLGPNDVEIRTPSKRPSRIIESHLVNLHCLSELVDLTLFPQDENYV</sequence>
<gene>
    <name evidence="4" type="ORF">DC53_09515</name>
    <name evidence="3" type="ORF">EU508_14370</name>
    <name evidence="2" type="ORF">EU509_20240</name>
</gene>
<organism evidence="3 7">
    <name type="scientific">Pseudoalteromonas fuliginea</name>
    <dbReference type="NCBI Taxonomy" id="1872678"/>
    <lineage>
        <taxon>Bacteria</taxon>
        <taxon>Pseudomonadati</taxon>
        <taxon>Pseudomonadota</taxon>
        <taxon>Gammaproteobacteria</taxon>
        <taxon>Alteromonadales</taxon>
        <taxon>Pseudoalteromonadaceae</taxon>
        <taxon>Pseudoalteromonas</taxon>
    </lineage>
</organism>
<dbReference type="GO" id="GO:1901135">
    <property type="term" value="P:carbohydrate derivative metabolic process"/>
    <property type="evidence" value="ECO:0007669"/>
    <property type="project" value="InterPro"/>
</dbReference>
<reference evidence="6 7" key="2">
    <citation type="submission" date="2019-01" db="EMBL/GenBank/DDBJ databases">
        <title>Genome sequences of marine Pseudoalteromonas species.</title>
        <authorList>
            <person name="Boraston A.B."/>
            <person name="Hehemann J.-H."/>
            <person name="Vickers C.J."/>
            <person name="Salama-Alber O."/>
            <person name="Abe K."/>
            <person name="Hettle A.J."/>
        </authorList>
    </citation>
    <scope>NUCLEOTIDE SEQUENCE [LARGE SCALE GENOMIC DNA]</scope>
    <source>
        <strain evidence="3 7">PS42</strain>
        <strain evidence="2 6">PS47</strain>
    </source>
</reference>
<dbReference type="EMBL" id="SEUJ01000078">
    <property type="protein sequence ID" value="KAA1150443.1"/>
    <property type="molecule type" value="Genomic_DNA"/>
</dbReference>
<dbReference type="Gene3D" id="3.40.50.10490">
    <property type="entry name" value="Glucose-6-phosphate isomerase like protein, domain 1"/>
    <property type="match status" value="1"/>
</dbReference>
<comment type="caution">
    <text evidence="3">The sequence shown here is derived from an EMBL/GenBank/DDBJ whole genome shotgun (WGS) entry which is preliminary data.</text>
</comment>
<dbReference type="PROSITE" id="PS51464">
    <property type="entry name" value="SIS"/>
    <property type="match status" value="1"/>
</dbReference>
<dbReference type="PANTHER" id="PTHR30390:SF6">
    <property type="entry name" value="DNAA INITIATOR-ASSOCIATING PROTEIN DIAA"/>
    <property type="match status" value="1"/>
</dbReference>
<evidence type="ECO:0000313" key="6">
    <source>
        <dbReference type="Proteomes" id="UP000322915"/>
    </source>
</evidence>